<dbReference type="AlphaFoldDB" id="A0A1W1HDC8"/>
<dbReference type="Proteomes" id="UP000191931">
    <property type="component" value="Unassembled WGS sequence"/>
</dbReference>
<sequence length="53" mass="6415">MMLYKKFTFYILYYIKELIFNNLPIHLIPQPPLTDLRGGAWESYFRLIPKGIH</sequence>
<organism evidence="1 2">
    <name type="scientific">Desulfamplus magnetovallimortis</name>
    <dbReference type="NCBI Taxonomy" id="1246637"/>
    <lineage>
        <taxon>Bacteria</taxon>
        <taxon>Pseudomonadati</taxon>
        <taxon>Thermodesulfobacteriota</taxon>
        <taxon>Desulfobacteria</taxon>
        <taxon>Desulfobacterales</taxon>
        <taxon>Desulfobacteraceae</taxon>
        <taxon>Desulfamplus</taxon>
    </lineage>
</organism>
<proteinExistence type="predicted"/>
<dbReference type="EMBL" id="FWEV01000144">
    <property type="protein sequence ID" value="SLM30480.1"/>
    <property type="molecule type" value="Genomic_DNA"/>
</dbReference>
<name>A0A1W1HDC8_9BACT</name>
<accession>A0A1W1HDC8</accession>
<protein>
    <submittedName>
        <fullName evidence="1">Uncharacterized protein</fullName>
    </submittedName>
</protein>
<dbReference type="STRING" id="1246637.MTBBW1_2280022"/>
<gene>
    <name evidence="1" type="ORF">MTBBW1_2280022</name>
</gene>
<evidence type="ECO:0000313" key="2">
    <source>
        <dbReference type="Proteomes" id="UP000191931"/>
    </source>
</evidence>
<keyword evidence="2" id="KW-1185">Reference proteome</keyword>
<evidence type="ECO:0000313" key="1">
    <source>
        <dbReference type="EMBL" id="SLM30480.1"/>
    </source>
</evidence>
<reference evidence="1 2" key="1">
    <citation type="submission" date="2017-03" db="EMBL/GenBank/DDBJ databases">
        <authorList>
            <person name="Afonso C.L."/>
            <person name="Miller P.J."/>
            <person name="Scott M.A."/>
            <person name="Spackman E."/>
            <person name="Goraichik I."/>
            <person name="Dimitrov K.M."/>
            <person name="Suarez D.L."/>
            <person name="Swayne D.E."/>
        </authorList>
    </citation>
    <scope>NUCLEOTIDE SEQUENCE [LARGE SCALE GENOMIC DNA]</scope>
    <source>
        <strain evidence="1">PRJEB14757</strain>
    </source>
</reference>